<evidence type="ECO:0000313" key="1">
    <source>
        <dbReference type="EMBL" id="OCH91250.1"/>
    </source>
</evidence>
<organism evidence="1 2">
    <name type="scientific">Obba rivulosa</name>
    <dbReference type="NCBI Taxonomy" id="1052685"/>
    <lineage>
        <taxon>Eukaryota</taxon>
        <taxon>Fungi</taxon>
        <taxon>Dikarya</taxon>
        <taxon>Basidiomycota</taxon>
        <taxon>Agaricomycotina</taxon>
        <taxon>Agaricomycetes</taxon>
        <taxon>Polyporales</taxon>
        <taxon>Gelatoporiaceae</taxon>
        <taxon>Obba</taxon>
    </lineage>
</organism>
<evidence type="ECO:0000313" key="2">
    <source>
        <dbReference type="Proteomes" id="UP000250043"/>
    </source>
</evidence>
<dbReference type="AlphaFoldDB" id="A0A8E2AZU7"/>
<dbReference type="Proteomes" id="UP000250043">
    <property type="component" value="Unassembled WGS sequence"/>
</dbReference>
<keyword evidence="2" id="KW-1185">Reference proteome</keyword>
<evidence type="ECO:0008006" key="3">
    <source>
        <dbReference type="Google" id="ProtNLM"/>
    </source>
</evidence>
<name>A0A8E2AZU7_9APHY</name>
<sequence>MDYFDYPLMPANLGNQVLLLVVRFEPTLTSIQVGTPATGPGNNAQATVSVSTAFNPLSLLDTLPPDLILVSSDSVFFYLHRQRILNASTNSFYGLLSPERLKEAGVGTPLYALTEPAEVVNIIMHTIYNMSCTHYGPSFATVSAAVEALGRYGIPVQRYAAPPLPLYTLVLSHARTHPIDAYSLAAAHNLETLAVAISPHLLAFHLSELSEELASAIGPRYLLRLFRLHETRMAALKRLLLQPPSPHEPNSSCGVGGQGKLTRGWAFATAQLVWDARPSISTHVIHMALSPLETQLTCKLCIESLERRVQEVIAGWAAVKRTI</sequence>
<dbReference type="OrthoDB" id="3265815at2759"/>
<gene>
    <name evidence="1" type="ORF">OBBRIDRAFT_887141</name>
</gene>
<reference evidence="1 2" key="1">
    <citation type="submission" date="2016-07" db="EMBL/GenBank/DDBJ databases">
        <title>Draft genome of the white-rot fungus Obba rivulosa 3A-2.</title>
        <authorList>
            <consortium name="DOE Joint Genome Institute"/>
            <person name="Miettinen O."/>
            <person name="Riley R."/>
            <person name="Acob R."/>
            <person name="Barry K."/>
            <person name="Cullen D."/>
            <person name="De Vries R."/>
            <person name="Hainaut M."/>
            <person name="Hatakka A."/>
            <person name="Henrissat B."/>
            <person name="Hilden K."/>
            <person name="Kuo R."/>
            <person name="Labutti K."/>
            <person name="Lipzen A."/>
            <person name="Makela M.R."/>
            <person name="Sandor L."/>
            <person name="Spatafora J.W."/>
            <person name="Grigoriev I.V."/>
            <person name="Hibbett D.S."/>
        </authorList>
    </citation>
    <scope>NUCLEOTIDE SEQUENCE [LARGE SCALE GENOMIC DNA]</scope>
    <source>
        <strain evidence="1 2">3A-2</strain>
    </source>
</reference>
<proteinExistence type="predicted"/>
<protein>
    <recommendedName>
        <fullName evidence="3">BTB domain-containing protein</fullName>
    </recommendedName>
</protein>
<accession>A0A8E2AZU7</accession>
<dbReference type="EMBL" id="KV722389">
    <property type="protein sequence ID" value="OCH91250.1"/>
    <property type="molecule type" value="Genomic_DNA"/>
</dbReference>